<protein>
    <submittedName>
        <fullName evidence="2">DUF4214 domain-containing protein</fullName>
    </submittedName>
</protein>
<dbReference type="Gene3D" id="1.10.3130.20">
    <property type="entry name" value="Phycobilisome linker domain"/>
    <property type="match status" value="1"/>
</dbReference>
<name>A0A848HH51_9BURK</name>
<dbReference type="AlphaFoldDB" id="A0A848HH51"/>
<evidence type="ECO:0000313" key="3">
    <source>
        <dbReference type="Proteomes" id="UP000583752"/>
    </source>
</evidence>
<dbReference type="InterPro" id="IPR038255">
    <property type="entry name" value="PBS_linker_sf"/>
</dbReference>
<accession>A0A848HH51</accession>
<evidence type="ECO:0000313" key="2">
    <source>
        <dbReference type="EMBL" id="NML61186.1"/>
    </source>
</evidence>
<dbReference type="InterPro" id="IPR025282">
    <property type="entry name" value="DUF4214"/>
</dbReference>
<dbReference type="Pfam" id="PF13946">
    <property type="entry name" value="DUF4214"/>
    <property type="match status" value="2"/>
</dbReference>
<keyword evidence="3" id="KW-1185">Reference proteome</keyword>
<organism evidence="2 3">
    <name type="scientific">Massilia polaris</name>
    <dbReference type="NCBI Taxonomy" id="2728846"/>
    <lineage>
        <taxon>Bacteria</taxon>
        <taxon>Pseudomonadati</taxon>
        <taxon>Pseudomonadota</taxon>
        <taxon>Betaproteobacteria</taxon>
        <taxon>Burkholderiales</taxon>
        <taxon>Oxalobacteraceae</taxon>
        <taxon>Telluria group</taxon>
        <taxon>Massilia</taxon>
    </lineage>
</organism>
<proteinExistence type="predicted"/>
<feature type="domain" description="DUF4214" evidence="1">
    <location>
        <begin position="43"/>
        <end position="106"/>
    </location>
</feature>
<dbReference type="Proteomes" id="UP000583752">
    <property type="component" value="Unassembled WGS sequence"/>
</dbReference>
<gene>
    <name evidence="2" type="ORF">HHL21_08850</name>
</gene>
<comment type="caution">
    <text evidence="2">The sequence shown here is derived from an EMBL/GenBank/DDBJ whole genome shotgun (WGS) entry which is preliminary data.</text>
</comment>
<dbReference type="RefSeq" id="WP_169464885.1">
    <property type="nucleotide sequence ID" value="NZ_JABBGG010000004.1"/>
</dbReference>
<sequence>MATNIEQIQQLYIAFYGHPADAGGQSYWGNILATDPNAIPTIAATFAQRAEYSATFGGKTNPQIVTILYQNLFGHAPDSAQLAEWSGRLDYGTNLGSVMTGIIGSAAAADASVLDMKVRAATAFTASLDTTAETLGFGTNAGHATAKEYLAYVHDALSLNATTTPFALNLVTSDIVAQTAWSMPARVDQQVQELYVAYFSRAADAGGHDYWTARLDGNPANPSLSAMGGAFAMSQEYRDEYAQATNELKVANAYENLFGRAAEPAGVAYWAQLMNAGTLTIDAAVTAIADGAQGSDKYAYGAKVDVAQAITAAIDTPQEAQAYTTASANATVAAYIAQVKDVASFNAAIAPAAIDALIASLDGTSGTVPPPPPPVYGDLQLIGIGTQEGLPGIF</sequence>
<feature type="domain" description="DUF4214" evidence="1">
    <location>
        <begin position="230"/>
        <end position="289"/>
    </location>
</feature>
<evidence type="ECO:0000259" key="1">
    <source>
        <dbReference type="Pfam" id="PF13946"/>
    </source>
</evidence>
<reference evidence="2 3" key="1">
    <citation type="submission" date="2020-04" db="EMBL/GenBank/DDBJ databases">
        <title>Massilia sp. RP-1-19 isolated from soil.</title>
        <authorList>
            <person name="Dahal R.H."/>
        </authorList>
    </citation>
    <scope>NUCLEOTIDE SEQUENCE [LARGE SCALE GENOMIC DNA]</scope>
    <source>
        <strain evidence="2 3">RP-1-19</strain>
    </source>
</reference>
<dbReference type="EMBL" id="JABBGG010000004">
    <property type="protein sequence ID" value="NML61186.1"/>
    <property type="molecule type" value="Genomic_DNA"/>
</dbReference>